<keyword evidence="1" id="KW-0472">Membrane</keyword>
<dbReference type="EMBL" id="JRJU01000010">
    <property type="protein sequence ID" value="KHF40374.1"/>
    <property type="molecule type" value="Genomic_DNA"/>
</dbReference>
<dbReference type="AlphaFoldDB" id="A0A0B0IK31"/>
<dbReference type="STRING" id="333138.LQ50_10315"/>
<feature type="domain" description="CAAX prenyl protease 2/Lysostaphin resistance protein A-like" evidence="2">
    <location>
        <begin position="98"/>
        <end position="180"/>
    </location>
</feature>
<dbReference type="OrthoDB" id="1523022at2"/>
<dbReference type="GO" id="GO:0004175">
    <property type="term" value="F:endopeptidase activity"/>
    <property type="evidence" value="ECO:0007669"/>
    <property type="project" value="UniProtKB-ARBA"/>
</dbReference>
<name>A0A0B0IK31_9BACI</name>
<dbReference type="Proteomes" id="UP000030832">
    <property type="component" value="Unassembled WGS sequence"/>
</dbReference>
<feature type="transmembrane region" description="Helical" evidence="1">
    <location>
        <begin position="116"/>
        <end position="138"/>
    </location>
</feature>
<feature type="transmembrane region" description="Helical" evidence="1">
    <location>
        <begin position="45"/>
        <end position="72"/>
    </location>
</feature>
<dbReference type="RefSeq" id="WP_034628587.1">
    <property type="nucleotide sequence ID" value="NZ_JRJU01000010.1"/>
</dbReference>
<dbReference type="eggNOG" id="COG1266">
    <property type="taxonomic scope" value="Bacteria"/>
</dbReference>
<sequence length="199" mass="22824">MKKQSDVVAELTDRELKLNVYATQAIMLIIAGIFGWFVFDSWHEFIALFQVDIGLIIGVGGTVAVVIVLLDIILDRYLPKSWMDDGGINERVFRDLTFFELTILCLIIAICEELLFRAVLQTAFGLVIASTIFALIHFRYLYKPVLFINVWLVSFLLGALFHWTGNVVVTIFAHFIIDFLLGLFIRYQYRYKKESEGNG</sequence>
<dbReference type="InterPro" id="IPR003675">
    <property type="entry name" value="Rce1/LyrA-like_dom"/>
</dbReference>
<feature type="transmembrane region" description="Helical" evidence="1">
    <location>
        <begin position="92"/>
        <end position="110"/>
    </location>
</feature>
<evidence type="ECO:0000259" key="2">
    <source>
        <dbReference type="Pfam" id="PF02517"/>
    </source>
</evidence>
<protein>
    <recommendedName>
        <fullName evidence="2">CAAX prenyl protease 2/Lysostaphin resistance protein A-like domain-containing protein</fullName>
    </recommendedName>
</protein>
<organism evidence="3 4">
    <name type="scientific">Halalkalibacter okhensis</name>
    <dbReference type="NCBI Taxonomy" id="333138"/>
    <lineage>
        <taxon>Bacteria</taxon>
        <taxon>Bacillati</taxon>
        <taxon>Bacillota</taxon>
        <taxon>Bacilli</taxon>
        <taxon>Bacillales</taxon>
        <taxon>Bacillaceae</taxon>
        <taxon>Halalkalibacter</taxon>
    </lineage>
</organism>
<feature type="transmembrane region" description="Helical" evidence="1">
    <location>
        <begin position="20"/>
        <end position="39"/>
    </location>
</feature>
<dbReference type="Pfam" id="PF02517">
    <property type="entry name" value="Rce1-like"/>
    <property type="match status" value="1"/>
</dbReference>
<dbReference type="GO" id="GO:0080120">
    <property type="term" value="P:CAAX-box protein maturation"/>
    <property type="evidence" value="ECO:0007669"/>
    <property type="project" value="UniProtKB-ARBA"/>
</dbReference>
<gene>
    <name evidence="3" type="ORF">LQ50_10315</name>
</gene>
<feature type="transmembrane region" description="Helical" evidence="1">
    <location>
        <begin position="167"/>
        <end position="185"/>
    </location>
</feature>
<reference evidence="3 4" key="1">
    <citation type="submission" date="2014-09" db="EMBL/GenBank/DDBJ databases">
        <title>Genome sequencing and annotation of Bacillus Okhensis strain Kh10-101T.</title>
        <authorList>
            <person name="Prakash J.S."/>
        </authorList>
    </citation>
    <scope>NUCLEOTIDE SEQUENCE [LARGE SCALE GENOMIC DNA]</scope>
    <source>
        <strain evidence="4">Kh10-101T</strain>
    </source>
</reference>
<keyword evidence="4" id="KW-1185">Reference proteome</keyword>
<keyword evidence="1" id="KW-1133">Transmembrane helix</keyword>
<evidence type="ECO:0000256" key="1">
    <source>
        <dbReference type="SAM" id="Phobius"/>
    </source>
</evidence>
<accession>A0A0B0IK31</accession>
<keyword evidence="1" id="KW-0812">Transmembrane</keyword>
<proteinExistence type="predicted"/>
<evidence type="ECO:0000313" key="4">
    <source>
        <dbReference type="Proteomes" id="UP000030832"/>
    </source>
</evidence>
<feature type="transmembrane region" description="Helical" evidence="1">
    <location>
        <begin position="145"/>
        <end position="161"/>
    </location>
</feature>
<evidence type="ECO:0000313" key="3">
    <source>
        <dbReference type="EMBL" id="KHF40374.1"/>
    </source>
</evidence>
<comment type="caution">
    <text evidence="3">The sequence shown here is derived from an EMBL/GenBank/DDBJ whole genome shotgun (WGS) entry which is preliminary data.</text>
</comment>